<name>A0A9D4KPE7_DREPO</name>
<reference evidence="2" key="1">
    <citation type="journal article" date="2019" name="bioRxiv">
        <title>The Genome of the Zebra Mussel, Dreissena polymorpha: A Resource for Invasive Species Research.</title>
        <authorList>
            <person name="McCartney M.A."/>
            <person name="Auch B."/>
            <person name="Kono T."/>
            <person name="Mallez S."/>
            <person name="Zhang Y."/>
            <person name="Obille A."/>
            <person name="Becker A."/>
            <person name="Abrahante J.E."/>
            <person name="Garbe J."/>
            <person name="Badalamenti J.P."/>
            <person name="Herman A."/>
            <person name="Mangelson H."/>
            <person name="Liachko I."/>
            <person name="Sullivan S."/>
            <person name="Sone E.D."/>
            <person name="Koren S."/>
            <person name="Silverstein K.A.T."/>
            <person name="Beckman K.B."/>
            <person name="Gohl D.M."/>
        </authorList>
    </citation>
    <scope>NUCLEOTIDE SEQUENCE</scope>
    <source>
        <strain evidence="2">Duluth1</strain>
        <tissue evidence="2">Whole animal</tissue>
    </source>
</reference>
<proteinExistence type="predicted"/>
<sequence>MDTDSKNISEKLSNMQTTKNVENKSWNSVVVENMKFPSMGLPISGTTTGKSPKEKATTHTTPRAKNRQAGLNVHEDIKNRVARSQKVCLPSELT</sequence>
<reference evidence="2" key="2">
    <citation type="submission" date="2020-11" db="EMBL/GenBank/DDBJ databases">
        <authorList>
            <person name="McCartney M.A."/>
            <person name="Auch B."/>
            <person name="Kono T."/>
            <person name="Mallez S."/>
            <person name="Becker A."/>
            <person name="Gohl D.M."/>
            <person name="Silverstein K.A.T."/>
            <person name="Koren S."/>
            <person name="Bechman K.B."/>
            <person name="Herman A."/>
            <person name="Abrahante J.E."/>
            <person name="Garbe J."/>
        </authorList>
    </citation>
    <scope>NUCLEOTIDE SEQUENCE</scope>
    <source>
        <strain evidence="2">Duluth1</strain>
        <tissue evidence="2">Whole animal</tissue>
    </source>
</reference>
<dbReference type="AlphaFoldDB" id="A0A9D4KPE7"/>
<feature type="compositionally biased region" description="Polar residues" evidence="1">
    <location>
        <begin position="10"/>
        <end position="20"/>
    </location>
</feature>
<feature type="region of interest" description="Disordered" evidence="1">
    <location>
        <begin position="1"/>
        <end position="20"/>
    </location>
</feature>
<organism evidence="2 3">
    <name type="scientific">Dreissena polymorpha</name>
    <name type="common">Zebra mussel</name>
    <name type="synonym">Mytilus polymorpha</name>
    <dbReference type="NCBI Taxonomy" id="45954"/>
    <lineage>
        <taxon>Eukaryota</taxon>
        <taxon>Metazoa</taxon>
        <taxon>Spiralia</taxon>
        <taxon>Lophotrochozoa</taxon>
        <taxon>Mollusca</taxon>
        <taxon>Bivalvia</taxon>
        <taxon>Autobranchia</taxon>
        <taxon>Heteroconchia</taxon>
        <taxon>Euheterodonta</taxon>
        <taxon>Imparidentia</taxon>
        <taxon>Neoheterodontei</taxon>
        <taxon>Myida</taxon>
        <taxon>Dreissenoidea</taxon>
        <taxon>Dreissenidae</taxon>
        <taxon>Dreissena</taxon>
    </lineage>
</organism>
<evidence type="ECO:0000313" key="3">
    <source>
        <dbReference type="Proteomes" id="UP000828390"/>
    </source>
</evidence>
<gene>
    <name evidence="2" type="ORF">DPMN_116426</name>
</gene>
<comment type="caution">
    <text evidence="2">The sequence shown here is derived from an EMBL/GenBank/DDBJ whole genome shotgun (WGS) entry which is preliminary data.</text>
</comment>
<feature type="region of interest" description="Disordered" evidence="1">
    <location>
        <begin position="37"/>
        <end position="71"/>
    </location>
</feature>
<accession>A0A9D4KPE7</accession>
<evidence type="ECO:0000256" key="1">
    <source>
        <dbReference type="SAM" id="MobiDB-lite"/>
    </source>
</evidence>
<dbReference type="Proteomes" id="UP000828390">
    <property type="component" value="Unassembled WGS sequence"/>
</dbReference>
<protein>
    <submittedName>
        <fullName evidence="2">Uncharacterized protein</fullName>
    </submittedName>
</protein>
<keyword evidence="3" id="KW-1185">Reference proteome</keyword>
<evidence type="ECO:0000313" key="2">
    <source>
        <dbReference type="EMBL" id="KAH3842922.1"/>
    </source>
</evidence>
<dbReference type="EMBL" id="JAIWYP010000004">
    <property type="protein sequence ID" value="KAH3842922.1"/>
    <property type="molecule type" value="Genomic_DNA"/>
</dbReference>